<gene>
    <name evidence="1" type="ORF">NM948_12115</name>
</gene>
<evidence type="ECO:0000313" key="1">
    <source>
        <dbReference type="EMBL" id="MDA5624270.1"/>
    </source>
</evidence>
<dbReference type="RefSeq" id="WP_143813468.1">
    <property type="nucleotide sequence ID" value="NZ_CP154470.1"/>
</dbReference>
<dbReference type="AlphaFoldDB" id="A0A9X3USE3"/>
<protein>
    <submittedName>
        <fullName evidence="1">Uncharacterized protein</fullName>
    </submittedName>
</protein>
<reference evidence="1" key="1">
    <citation type="submission" date="2022-07" db="EMBL/GenBank/DDBJ databases">
        <title>Genome-based characterization of novel serogroup A variants of Pasteurella multocida.</title>
        <authorList>
            <person name="Prajapati A."/>
            <person name="Yogisharadhya R."/>
            <person name="Mohanty N."/>
            <person name="Chanda M."/>
            <person name="Mendem S.K."/>
            <person name="Siddaramappa S."/>
            <person name="Shivachandra S.B."/>
        </authorList>
    </citation>
    <scope>NUCLEOTIDE SEQUENCE</scope>
    <source>
        <strain evidence="1">NIVEDIPm19</strain>
    </source>
</reference>
<evidence type="ECO:0000313" key="2">
    <source>
        <dbReference type="Proteomes" id="UP001145481"/>
    </source>
</evidence>
<accession>A0A9X3USE3</accession>
<organism evidence="1 2">
    <name type="scientific">Pasteurella multocida</name>
    <dbReference type="NCBI Taxonomy" id="747"/>
    <lineage>
        <taxon>Bacteria</taxon>
        <taxon>Pseudomonadati</taxon>
        <taxon>Pseudomonadota</taxon>
        <taxon>Gammaproteobacteria</taxon>
        <taxon>Pasteurellales</taxon>
        <taxon>Pasteurellaceae</taxon>
        <taxon>Pasteurella</taxon>
    </lineage>
</organism>
<comment type="caution">
    <text evidence="1">The sequence shown here is derived from an EMBL/GenBank/DDBJ whole genome shotgun (WGS) entry which is preliminary data.</text>
</comment>
<dbReference type="EMBL" id="JANJHC010000045">
    <property type="protein sequence ID" value="MDA5624270.1"/>
    <property type="molecule type" value="Genomic_DNA"/>
</dbReference>
<proteinExistence type="predicted"/>
<dbReference type="Proteomes" id="UP001145481">
    <property type="component" value="Unassembled WGS sequence"/>
</dbReference>
<name>A0A9X3USE3_PASMD</name>
<sequence length="61" mass="7069">MELQDASLEKYEHSCKAGRTHETPEMQSPCISNCVLYRRNKRMGDIPSEFSVTFPAQEYLD</sequence>